<dbReference type="AlphaFoldDB" id="A0A8J4A2A5"/>
<evidence type="ECO:0000259" key="1">
    <source>
        <dbReference type="Pfam" id="PF00485"/>
    </source>
</evidence>
<keyword evidence="2" id="KW-0418">Kinase</keyword>
<dbReference type="RefSeq" id="WP_239160690.1">
    <property type="nucleotide sequence ID" value="NZ_BOPH01000095.1"/>
</dbReference>
<name>A0A8J4A2A5_9ACTN</name>
<dbReference type="NCBIfam" id="NF006743">
    <property type="entry name" value="PRK09270.1-2"/>
    <property type="match status" value="1"/>
</dbReference>
<proteinExistence type="predicted"/>
<evidence type="ECO:0000313" key="2">
    <source>
        <dbReference type="EMBL" id="GIJ72065.1"/>
    </source>
</evidence>
<dbReference type="SUPFAM" id="SSF52540">
    <property type="entry name" value="P-loop containing nucleoside triphosphate hydrolases"/>
    <property type="match status" value="1"/>
</dbReference>
<comment type="caution">
    <text evidence="2">The sequence shown here is derived from an EMBL/GenBank/DDBJ whole genome shotgun (WGS) entry which is preliminary data.</text>
</comment>
<accession>A0A8J4A2A5</accession>
<feature type="domain" description="Phosphoribulokinase/uridine kinase" evidence="1">
    <location>
        <begin position="26"/>
        <end position="209"/>
    </location>
</feature>
<protein>
    <submittedName>
        <fullName evidence="2">Nucleoside/nucleotide kinase family protein</fullName>
    </submittedName>
</protein>
<gene>
    <name evidence="2" type="primary">frcK</name>
    <name evidence="2" type="ORF">Voc01_069820</name>
</gene>
<dbReference type="Gene3D" id="3.40.50.300">
    <property type="entry name" value="P-loop containing nucleotide triphosphate hydrolases"/>
    <property type="match status" value="1"/>
</dbReference>
<dbReference type="GO" id="GO:0016301">
    <property type="term" value="F:kinase activity"/>
    <property type="evidence" value="ECO:0007669"/>
    <property type="project" value="UniProtKB-KW"/>
</dbReference>
<keyword evidence="3" id="KW-1185">Reference proteome</keyword>
<dbReference type="InterPro" id="IPR027417">
    <property type="entry name" value="P-loop_NTPase"/>
</dbReference>
<reference evidence="2" key="1">
    <citation type="submission" date="2021-01" db="EMBL/GenBank/DDBJ databases">
        <title>Whole genome shotgun sequence of Virgisporangium ochraceum NBRC 16418.</title>
        <authorList>
            <person name="Komaki H."/>
            <person name="Tamura T."/>
        </authorList>
    </citation>
    <scope>NUCLEOTIDE SEQUENCE</scope>
    <source>
        <strain evidence="2">NBRC 16418</strain>
    </source>
</reference>
<dbReference type="InterPro" id="IPR006083">
    <property type="entry name" value="PRK/URK"/>
</dbReference>
<dbReference type="EMBL" id="BOPH01000095">
    <property type="protein sequence ID" value="GIJ72065.1"/>
    <property type="molecule type" value="Genomic_DNA"/>
</dbReference>
<dbReference type="GO" id="GO:0005524">
    <property type="term" value="F:ATP binding"/>
    <property type="evidence" value="ECO:0007669"/>
    <property type="project" value="InterPro"/>
</dbReference>
<organism evidence="2 3">
    <name type="scientific">Virgisporangium ochraceum</name>
    <dbReference type="NCBI Taxonomy" id="65505"/>
    <lineage>
        <taxon>Bacteria</taxon>
        <taxon>Bacillati</taxon>
        <taxon>Actinomycetota</taxon>
        <taxon>Actinomycetes</taxon>
        <taxon>Micromonosporales</taxon>
        <taxon>Micromonosporaceae</taxon>
        <taxon>Virgisporangium</taxon>
    </lineage>
</organism>
<sequence>MIRPQALPSALAAVRPMVVERAGRLIVGLAGPPAAGKSTLATALAAALNDGGTAAVAVPMDGFHLANAELNRLGLADRKGAPETFDATGYVNLLRRLRAGEPSTVYAPTFNRQINESIGSAIPVAPDVRVVVTEGNYLLLDTPPWHEVRPLLDLALYLDAPHSTRHSALVRRQLTRGLSRDAAHAWAGGSDAANAKLIESTRDRADEILIRGA</sequence>
<dbReference type="PANTHER" id="PTHR10285">
    <property type="entry name" value="URIDINE KINASE"/>
    <property type="match status" value="1"/>
</dbReference>
<dbReference type="Pfam" id="PF00485">
    <property type="entry name" value="PRK"/>
    <property type="match status" value="1"/>
</dbReference>
<dbReference type="Proteomes" id="UP000635606">
    <property type="component" value="Unassembled WGS sequence"/>
</dbReference>
<keyword evidence="2" id="KW-0808">Transferase</keyword>
<evidence type="ECO:0000313" key="3">
    <source>
        <dbReference type="Proteomes" id="UP000635606"/>
    </source>
</evidence>